<evidence type="ECO:0000256" key="1">
    <source>
        <dbReference type="SAM" id="Phobius"/>
    </source>
</evidence>
<keyword evidence="3" id="KW-1185">Reference proteome</keyword>
<dbReference type="Proteomes" id="UP000031668">
    <property type="component" value="Unassembled WGS sequence"/>
</dbReference>
<name>A0A0C2N5N1_THEKT</name>
<proteinExistence type="predicted"/>
<keyword evidence="1" id="KW-0812">Transmembrane</keyword>
<gene>
    <name evidence="2" type="ORF">RF11_00442</name>
</gene>
<accession>A0A0C2N5N1</accession>
<comment type="caution">
    <text evidence="2">The sequence shown here is derived from an EMBL/GenBank/DDBJ whole genome shotgun (WGS) entry which is preliminary data.</text>
</comment>
<dbReference type="AlphaFoldDB" id="A0A0C2N5N1"/>
<dbReference type="EMBL" id="JWZT01000150">
    <property type="protein sequence ID" value="KII74956.1"/>
    <property type="molecule type" value="Genomic_DNA"/>
</dbReference>
<protein>
    <submittedName>
        <fullName evidence="2">Uncharacterized protein</fullName>
    </submittedName>
</protein>
<feature type="transmembrane region" description="Helical" evidence="1">
    <location>
        <begin position="171"/>
        <end position="192"/>
    </location>
</feature>
<reference evidence="2 3" key="1">
    <citation type="journal article" date="2014" name="Genome Biol. Evol.">
        <title>The genome of the myxosporean Thelohanellus kitauei shows adaptations to nutrient acquisition within its fish host.</title>
        <authorList>
            <person name="Yang Y."/>
            <person name="Xiong J."/>
            <person name="Zhou Z."/>
            <person name="Huo F."/>
            <person name="Miao W."/>
            <person name="Ran C."/>
            <person name="Liu Y."/>
            <person name="Zhang J."/>
            <person name="Feng J."/>
            <person name="Wang M."/>
            <person name="Wang M."/>
            <person name="Wang L."/>
            <person name="Yao B."/>
        </authorList>
    </citation>
    <scope>NUCLEOTIDE SEQUENCE [LARGE SCALE GENOMIC DNA]</scope>
    <source>
        <strain evidence="2">Wuqing</strain>
    </source>
</reference>
<keyword evidence="1" id="KW-1133">Transmembrane helix</keyword>
<evidence type="ECO:0000313" key="3">
    <source>
        <dbReference type="Proteomes" id="UP000031668"/>
    </source>
</evidence>
<organism evidence="2 3">
    <name type="scientific">Thelohanellus kitauei</name>
    <name type="common">Myxosporean</name>
    <dbReference type="NCBI Taxonomy" id="669202"/>
    <lineage>
        <taxon>Eukaryota</taxon>
        <taxon>Metazoa</taxon>
        <taxon>Cnidaria</taxon>
        <taxon>Myxozoa</taxon>
        <taxon>Myxosporea</taxon>
        <taxon>Bivalvulida</taxon>
        <taxon>Platysporina</taxon>
        <taxon>Myxobolidae</taxon>
        <taxon>Thelohanellus</taxon>
    </lineage>
</organism>
<sequence length="207" mass="23947">MDDSKLTIKFESESDQWSEIICELLNSDNELQINKCVISFKLYGYNDVISFMIGYTFKLDKKTKYVFSEHMIRINIHNKIGHRIKFKVDSLLITFHGYTRTYTWKNAYMEFLEVKSESSTIIDDFANYGGSYSVEGDPSNTIKVDEMPIDDITNDTDEIRENKGFWTSKKILVAIISSVSVIITFITIIIIISKCKISGYKQAEDMM</sequence>
<evidence type="ECO:0000313" key="2">
    <source>
        <dbReference type="EMBL" id="KII74956.1"/>
    </source>
</evidence>
<keyword evidence="1" id="KW-0472">Membrane</keyword>